<sequence length="173" mass="19516">MVFRQALWLKVIELAHGAQWRFPRGWLHQCVLQSSVMFSGESPEFPSDSLNTLPFHWMTDMAENTVGKQKSRGRTPNTVPNPHMQPCSRFVSTVPEQFPITALEMPGSWDGLGLCRNNQSRVQDQSSGLSKESLRSLLWYRKQLTSSIEYIPDRMPSGSPGPRTLGKSLLSPT</sequence>
<keyword evidence="3" id="KW-1185">Reference proteome</keyword>
<name>L5K614_PTEAL</name>
<reference evidence="3" key="1">
    <citation type="journal article" date="2013" name="Science">
        <title>Comparative analysis of bat genomes provides insight into the evolution of flight and immunity.</title>
        <authorList>
            <person name="Zhang G."/>
            <person name="Cowled C."/>
            <person name="Shi Z."/>
            <person name="Huang Z."/>
            <person name="Bishop-Lilly K.A."/>
            <person name="Fang X."/>
            <person name="Wynne J.W."/>
            <person name="Xiong Z."/>
            <person name="Baker M.L."/>
            <person name="Zhao W."/>
            <person name="Tachedjian M."/>
            <person name="Zhu Y."/>
            <person name="Zhou P."/>
            <person name="Jiang X."/>
            <person name="Ng J."/>
            <person name="Yang L."/>
            <person name="Wu L."/>
            <person name="Xiao J."/>
            <person name="Feng Y."/>
            <person name="Chen Y."/>
            <person name="Sun X."/>
            <person name="Zhang Y."/>
            <person name="Marsh G.A."/>
            <person name="Crameri G."/>
            <person name="Broder C.C."/>
            <person name="Frey K.G."/>
            <person name="Wang L.F."/>
            <person name="Wang J."/>
        </authorList>
    </citation>
    <scope>NUCLEOTIDE SEQUENCE [LARGE SCALE GENOMIC DNA]</scope>
</reference>
<feature type="region of interest" description="Disordered" evidence="1">
    <location>
        <begin position="153"/>
        <end position="173"/>
    </location>
</feature>
<evidence type="ECO:0000313" key="2">
    <source>
        <dbReference type="EMBL" id="ELK06802.1"/>
    </source>
</evidence>
<dbReference type="InParanoid" id="L5K614"/>
<proteinExistence type="predicted"/>
<feature type="region of interest" description="Disordered" evidence="1">
    <location>
        <begin position="66"/>
        <end position="85"/>
    </location>
</feature>
<dbReference type="EMBL" id="KB030996">
    <property type="protein sequence ID" value="ELK06802.1"/>
    <property type="molecule type" value="Genomic_DNA"/>
</dbReference>
<dbReference type="AlphaFoldDB" id="L5K614"/>
<gene>
    <name evidence="2" type="ORF">PAL_GLEAN10000457</name>
</gene>
<evidence type="ECO:0000256" key="1">
    <source>
        <dbReference type="SAM" id="MobiDB-lite"/>
    </source>
</evidence>
<dbReference type="Proteomes" id="UP000010552">
    <property type="component" value="Unassembled WGS sequence"/>
</dbReference>
<accession>L5K614</accession>
<organism evidence="2 3">
    <name type="scientific">Pteropus alecto</name>
    <name type="common">Black flying fox</name>
    <dbReference type="NCBI Taxonomy" id="9402"/>
    <lineage>
        <taxon>Eukaryota</taxon>
        <taxon>Metazoa</taxon>
        <taxon>Chordata</taxon>
        <taxon>Craniata</taxon>
        <taxon>Vertebrata</taxon>
        <taxon>Euteleostomi</taxon>
        <taxon>Mammalia</taxon>
        <taxon>Eutheria</taxon>
        <taxon>Laurasiatheria</taxon>
        <taxon>Chiroptera</taxon>
        <taxon>Yinpterochiroptera</taxon>
        <taxon>Pteropodoidea</taxon>
        <taxon>Pteropodidae</taxon>
        <taxon>Pteropodinae</taxon>
        <taxon>Pteropus</taxon>
    </lineage>
</organism>
<evidence type="ECO:0000313" key="3">
    <source>
        <dbReference type="Proteomes" id="UP000010552"/>
    </source>
</evidence>
<protein>
    <submittedName>
        <fullName evidence="2">Uncharacterized protein</fullName>
    </submittedName>
</protein>